<sequence>MPNSTLYFQCLLGVQCKDFAMIAADQTNTQSIIVMKHDENKLYNLSNKLVMGAIGDPGDRVQFVQFIDKNVQLYKMRNGYPLNIAAAVHFTRKTMMEALKGGNPSMVNMLVAGYDEADGGQLYTVDFLACALRVPFGVHGFGGLLSLGILDRYHKPDLTEVQAYQLIKQCVREVHERLFISLPNFLVKVINKEGVKDMPVITPATYLQGN</sequence>
<evidence type="ECO:0000313" key="1">
    <source>
        <dbReference type="EMBL" id="KAJ8736678.1"/>
    </source>
</evidence>
<dbReference type="EMBL" id="CM056778">
    <property type="protein sequence ID" value="KAJ8736678.1"/>
    <property type="molecule type" value="Genomic_DNA"/>
</dbReference>
<organism evidence="1 2">
    <name type="scientific">Mythimna loreyi</name>
    <dbReference type="NCBI Taxonomy" id="667449"/>
    <lineage>
        <taxon>Eukaryota</taxon>
        <taxon>Metazoa</taxon>
        <taxon>Ecdysozoa</taxon>
        <taxon>Arthropoda</taxon>
        <taxon>Hexapoda</taxon>
        <taxon>Insecta</taxon>
        <taxon>Pterygota</taxon>
        <taxon>Neoptera</taxon>
        <taxon>Endopterygota</taxon>
        <taxon>Lepidoptera</taxon>
        <taxon>Glossata</taxon>
        <taxon>Ditrysia</taxon>
        <taxon>Noctuoidea</taxon>
        <taxon>Noctuidae</taxon>
        <taxon>Noctuinae</taxon>
        <taxon>Hadenini</taxon>
        <taxon>Mythimna</taxon>
    </lineage>
</organism>
<reference evidence="1" key="1">
    <citation type="submission" date="2023-03" db="EMBL/GenBank/DDBJ databases">
        <title>Chromosome-level genomes of two armyworms, Mythimna separata and Mythimna loreyi, provide insights into the biosynthesis and reception of sex pheromones.</title>
        <authorList>
            <person name="Zhao H."/>
        </authorList>
    </citation>
    <scope>NUCLEOTIDE SEQUENCE</scope>
    <source>
        <strain evidence="1">BeijingLab</strain>
    </source>
</reference>
<proteinExistence type="predicted"/>
<comment type="caution">
    <text evidence="1">The sequence shown here is derived from an EMBL/GenBank/DDBJ whole genome shotgun (WGS) entry which is preliminary data.</text>
</comment>
<evidence type="ECO:0000313" key="2">
    <source>
        <dbReference type="Proteomes" id="UP001231649"/>
    </source>
</evidence>
<protein>
    <submittedName>
        <fullName evidence="1">Uncharacterized protein</fullName>
    </submittedName>
</protein>
<gene>
    <name evidence="1" type="ORF">PYW08_007334</name>
</gene>
<name>A0ACC2R9Z4_9NEOP</name>
<dbReference type="Proteomes" id="UP001231649">
    <property type="component" value="Chromosome 2"/>
</dbReference>
<keyword evidence="2" id="KW-1185">Reference proteome</keyword>
<accession>A0ACC2R9Z4</accession>